<evidence type="ECO:0000256" key="1">
    <source>
        <dbReference type="ARBA" id="ARBA00004141"/>
    </source>
</evidence>
<protein>
    <submittedName>
        <fullName evidence="6">Orotate phosphoribosyltransferase</fullName>
    </submittedName>
</protein>
<keyword evidence="7" id="KW-1185">Reference proteome</keyword>
<dbReference type="EMBL" id="NPIA01000006">
    <property type="protein sequence ID" value="OZM56554.1"/>
    <property type="molecule type" value="Genomic_DNA"/>
</dbReference>
<accession>A0A263BS74</accession>
<evidence type="ECO:0000256" key="5">
    <source>
        <dbReference type="SAM" id="Phobius"/>
    </source>
</evidence>
<name>A0A263BS74_9BACI</name>
<keyword evidence="2 5" id="KW-0812">Transmembrane</keyword>
<evidence type="ECO:0000256" key="2">
    <source>
        <dbReference type="ARBA" id="ARBA00022692"/>
    </source>
</evidence>
<evidence type="ECO:0000313" key="7">
    <source>
        <dbReference type="Proteomes" id="UP000217083"/>
    </source>
</evidence>
<dbReference type="Proteomes" id="UP000217083">
    <property type="component" value="Unassembled WGS sequence"/>
</dbReference>
<sequence length="113" mass="12804">MSNDEKMWGMLSHLSALVGLLGIPFGFILGPLVVYLIKRDEYSFVNTQGKESLNFQISILIYYAIAGVLCLILIGFVLLAIIFLFHIIYTVIASIKAHNGEHYHYPLTIRFLK</sequence>
<gene>
    <name evidence="6" type="ORF">CIB95_12075</name>
</gene>
<feature type="transmembrane region" description="Helical" evidence="5">
    <location>
        <begin position="12"/>
        <end position="37"/>
    </location>
</feature>
<dbReference type="InterPro" id="IPR019109">
    <property type="entry name" value="MamF_MmsF"/>
</dbReference>
<comment type="subcellular location">
    <subcellularLocation>
        <location evidence="1">Membrane</location>
        <topology evidence="1">Multi-pass membrane protein</topology>
    </subcellularLocation>
</comment>
<keyword evidence="6" id="KW-0328">Glycosyltransferase</keyword>
<evidence type="ECO:0000256" key="4">
    <source>
        <dbReference type="ARBA" id="ARBA00023136"/>
    </source>
</evidence>
<comment type="caution">
    <text evidence="6">The sequence shown here is derived from an EMBL/GenBank/DDBJ whole genome shotgun (WGS) entry which is preliminary data.</text>
</comment>
<evidence type="ECO:0000313" key="6">
    <source>
        <dbReference type="EMBL" id="OZM56554.1"/>
    </source>
</evidence>
<keyword evidence="4 5" id="KW-0472">Membrane</keyword>
<reference evidence="6" key="2">
    <citation type="submission" date="2017-09" db="EMBL/GenBank/DDBJ databases">
        <title>Bacillus patelloidae sp. nov., isolated from the intestinal tract of a marine limpet.</title>
        <authorList>
            <person name="Liu R."/>
            <person name="Dong C."/>
            <person name="Shao Z."/>
        </authorList>
    </citation>
    <scope>NUCLEOTIDE SEQUENCE [LARGE SCALE GENOMIC DNA]</scope>
    <source>
        <strain evidence="6">SA5d-4</strain>
    </source>
</reference>
<dbReference type="AlphaFoldDB" id="A0A263BS74"/>
<organism evidence="6 7">
    <name type="scientific">Lottiidibacillus patelloidae</name>
    <dbReference type="NCBI Taxonomy" id="2670334"/>
    <lineage>
        <taxon>Bacteria</taxon>
        <taxon>Bacillati</taxon>
        <taxon>Bacillota</taxon>
        <taxon>Bacilli</taxon>
        <taxon>Bacillales</taxon>
        <taxon>Bacillaceae</taxon>
        <taxon>Lottiidibacillus</taxon>
    </lineage>
</organism>
<keyword evidence="3 5" id="KW-1133">Transmembrane helix</keyword>
<proteinExistence type="predicted"/>
<dbReference type="GO" id="GO:0016757">
    <property type="term" value="F:glycosyltransferase activity"/>
    <property type="evidence" value="ECO:0007669"/>
    <property type="project" value="UniProtKB-KW"/>
</dbReference>
<reference evidence="6" key="1">
    <citation type="submission" date="2017-08" db="EMBL/GenBank/DDBJ databases">
        <authorList>
            <person name="de Groot N.N."/>
        </authorList>
    </citation>
    <scope>NUCLEOTIDE SEQUENCE [LARGE SCALE GENOMIC DNA]</scope>
    <source>
        <strain evidence="6">SA5d-4</strain>
    </source>
</reference>
<feature type="transmembrane region" description="Helical" evidence="5">
    <location>
        <begin position="57"/>
        <end position="89"/>
    </location>
</feature>
<keyword evidence="6" id="KW-0808">Transferase</keyword>
<evidence type="ECO:0000256" key="3">
    <source>
        <dbReference type="ARBA" id="ARBA00022989"/>
    </source>
</evidence>
<dbReference type="Pfam" id="PF09685">
    <property type="entry name" value="MamF_MmsF"/>
    <property type="match status" value="1"/>
</dbReference>